<keyword evidence="2" id="KW-1185">Reference proteome</keyword>
<dbReference type="EMBL" id="MU394301">
    <property type="protein sequence ID" value="KAI6088436.1"/>
    <property type="molecule type" value="Genomic_DNA"/>
</dbReference>
<name>A0ACC0D721_9PEZI</name>
<gene>
    <name evidence="1" type="ORF">F4821DRAFT_88917</name>
</gene>
<comment type="caution">
    <text evidence="1">The sequence shown here is derived from an EMBL/GenBank/DDBJ whole genome shotgun (WGS) entry which is preliminary data.</text>
</comment>
<sequence length="886" mass="97405">MESVSPASIALGILVEKEIVVQTVDNANISPERDSVPPHRPSVVSVVQSAPDLRRKTRTAEPEMIPPLSFSSVKMVPRSDGFHEERMETLADFFRSPPPPGNLMSIPDNLSGDSIDGRWSMLKAFRKKRKSQNQGQSQKPRRPPLIVLPDSAVSARTTSGHRYIAISIPSGQLSSRPVLPARSPVTGSMEAEFHRALDARLEPIRSMTFDRGKRILNTTTVDRESSSSISLDPRSSTRAEEATRLAPPPRRLSTVPSEETPSAKGKEPDMRKHLEAVSPHIAPMSALGSVRKPHAAGRRSISPKRERRSKIDRQKTPEPDTERILRVVEIPPTKRDGRTSQEKQISQPKDEPIGNNYVPKGNIRPSSKSPGLTPRTLSANPLTSLALPARTSSKNAGTSTPGSSGLGYITSQPTPESQAIGSNNEGNGNGDRKDLPDGPRGSFAESLVTTESSPKLCKAEAAVGFQSVPIVVRPPSRQEIDSPLNLNFPSPPSSRMSRSTQRDLLSPPRAAERSASRKDRVRERKQRDIEKLKAQIRQIQSPSTHLKPDVAAETLWPESPVLGHFSEGPTSASQSRPLPTSKRSDVGPIRPGQQLKSPYLSPHDAFKKRRGRSSSAPILTSSSSPSPLESPSMPWEGSTSYFRRKERQAEREEQEARKTRYAAHALAEEQERQKLLRRYEKLKESRAKDMEKRMHRLERNGEVLMQSLISMTETLNKIMQNQQTLQQSISGHAELLRPHGRRQSSAPEPERAQSLRSAQSDDKPFEALRLRPPQRNRPSNLGPSAGEASIRGGELGEESPMSVRQAALEALQKQLQATQSHSGARARGDSSYTSSSTSSSISSEAVDLEIVEPLLQELQEAAEGGNDHPAEEGKTPLSESEVFNLF</sequence>
<reference evidence="1 2" key="1">
    <citation type="journal article" date="2022" name="New Phytol.">
        <title>Ecological generalism drives hyperdiversity of secondary metabolite gene clusters in xylarialean endophytes.</title>
        <authorList>
            <person name="Franco M.E.E."/>
            <person name="Wisecaver J.H."/>
            <person name="Arnold A.E."/>
            <person name="Ju Y.M."/>
            <person name="Slot J.C."/>
            <person name="Ahrendt S."/>
            <person name="Moore L.P."/>
            <person name="Eastman K.E."/>
            <person name="Scott K."/>
            <person name="Konkel Z."/>
            <person name="Mondo S.J."/>
            <person name="Kuo A."/>
            <person name="Hayes R.D."/>
            <person name="Haridas S."/>
            <person name="Andreopoulos B."/>
            <person name="Riley R."/>
            <person name="LaButti K."/>
            <person name="Pangilinan J."/>
            <person name="Lipzen A."/>
            <person name="Amirebrahimi M."/>
            <person name="Yan J."/>
            <person name="Adam C."/>
            <person name="Keymanesh K."/>
            <person name="Ng V."/>
            <person name="Louie K."/>
            <person name="Northen T."/>
            <person name="Drula E."/>
            <person name="Henrissat B."/>
            <person name="Hsieh H.M."/>
            <person name="Youens-Clark K."/>
            <person name="Lutzoni F."/>
            <person name="Miadlikowska J."/>
            <person name="Eastwood D.C."/>
            <person name="Hamelin R.C."/>
            <person name="Grigoriev I.V."/>
            <person name="U'Ren J.M."/>
        </authorList>
    </citation>
    <scope>NUCLEOTIDE SEQUENCE [LARGE SCALE GENOMIC DNA]</scope>
    <source>
        <strain evidence="1 2">ER1909</strain>
    </source>
</reference>
<protein>
    <submittedName>
        <fullName evidence="1">Uncharacterized protein</fullName>
    </submittedName>
</protein>
<accession>A0ACC0D721</accession>
<evidence type="ECO:0000313" key="2">
    <source>
        <dbReference type="Proteomes" id="UP001497680"/>
    </source>
</evidence>
<proteinExistence type="predicted"/>
<dbReference type="Proteomes" id="UP001497680">
    <property type="component" value="Unassembled WGS sequence"/>
</dbReference>
<evidence type="ECO:0000313" key="1">
    <source>
        <dbReference type="EMBL" id="KAI6088436.1"/>
    </source>
</evidence>
<organism evidence="1 2">
    <name type="scientific">Hypoxylon rubiginosum</name>
    <dbReference type="NCBI Taxonomy" id="110542"/>
    <lineage>
        <taxon>Eukaryota</taxon>
        <taxon>Fungi</taxon>
        <taxon>Dikarya</taxon>
        <taxon>Ascomycota</taxon>
        <taxon>Pezizomycotina</taxon>
        <taxon>Sordariomycetes</taxon>
        <taxon>Xylariomycetidae</taxon>
        <taxon>Xylariales</taxon>
        <taxon>Hypoxylaceae</taxon>
        <taxon>Hypoxylon</taxon>
    </lineage>
</organism>